<keyword evidence="11 14" id="KW-0407">Ion channel</keyword>
<dbReference type="OrthoDB" id="9815830at2"/>
<dbReference type="PANTHER" id="PTHR28259:SF18">
    <property type="entry name" value="FLUORIDE-SPECIFIC ION CHANNEL FLUC"/>
    <property type="match status" value="1"/>
</dbReference>
<dbReference type="GO" id="GO:0046872">
    <property type="term" value="F:metal ion binding"/>
    <property type="evidence" value="ECO:0007669"/>
    <property type="project" value="UniProtKB-KW"/>
</dbReference>
<feature type="binding site" evidence="14">
    <location>
        <position position="82"/>
    </location>
    <ligand>
        <name>Na(+)</name>
        <dbReference type="ChEBI" id="CHEBI:29101"/>
        <note>structural</note>
    </ligand>
</feature>
<organism evidence="15 16">
    <name type="scientific">Blastopirellula marina</name>
    <dbReference type="NCBI Taxonomy" id="124"/>
    <lineage>
        <taxon>Bacteria</taxon>
        <taxon>Pseudomonadati</taxon>
        <taxon>Planctomycetota</taxon>
        <taxon>Planctomycetia</taxon>
        <taxon>Pirellulales</taxon>
        <taxon>Pirellulaceae</taxon>
        <taxon>Blastopirellula</taxon>
    </lineage>
</organism>
<comment type="subcellular location">
    <subcellularLocation>
        <location evidence="1 14">Cell membrane</location>
        <topology evidence="1 14">Multi-pass membrane protein</topology>
    </subcellularLocation>
</comment>
<accession>A0A2S8FEM2</accession>
<comment type="caution">
    <text evidence="15">The sequence shown here is derived from an EMBL/GenBank/DDBJ whole genome shotgun (WGS) entry which is preliminary data.</text>
</comment>
<feature type="transmembrane region" description="Helical" evidence="14">
    <location>
        <begin position="104"/>
        <end position="128"/>
    </location>
</feature>
<dbReference type="Proteomes" id="UP000240009">
    <property type="component" value="Unassembled WGS sequence"/>
</dbReference>
<evidence type="ECO:0000256" key="8">
    <source>
        <dbReference type="ARBA" id="ARBA00023053"/>
    </source>
</evidence>
<name>A0A2S8FEM2_9BACT</name>
<dbReference type="AlphaFoldDB" id="A0A2S8FEM2"/>
<evidence type="ECO:0000256" key="1">
    <source>
        <dbReference type="ARBA" id="ARBA00004651"/>
    </source>
</evidence>
<reference evidence="15 16" key="1">
    <citation type="submission" date="2018-02" db="EMBL/GenBank/DDBJ databases">
        <title>Comparative genomes isolates from brazilian mangrove.</title>
        <authorList>
            <person name="Araujo J.E."/>
            <person name="Taketani R.G."/>
            <person name="Silva M.C.P."/>
            <person name="Loureco M.V."/>
            <person name="Andreote F.D."/>
        </authorList>
    </citation>
    <scope>NUCLEOTIDE SEQUENCE [LARGE SCALE GENOMIC DNA]</scope>
    <source>
        <strain evidence="15 16">HEX-2 MGV</strain>
    </source>
</reference>
<evidence type="ECO:0000256" key="5">
    <source>
        <dbReference type="ARBA" id="ARBA00022692"/>
    </source>
</evidence>
<keyword evidence="2 14" id="KW-0813">Transport</keyword>
<keyword evidence="3 14" id="KW-1003">Cell membrane</keyword>
<evidence type="ECO:0000256" key="7">
    <source>
        <dbReference type="ARBA" id="ARBA00022989"/>
    </source>
</evidence>
<gene>
    <name evidence="14" type="primary">fluC</name>
    <name evidence="14" type="synonym">crcB</name>
    <name evidence="15" type="ORF">C5Y96_14070</name>
</gene>
<feature type="transmembrane region" description="Helical" evidence="14">
    <location>
        <begin position="75"/>
        <end position="98"/>
    </location>
</feature>
<evidence type="ECO:0000313" key="15">
    <source>
        <dbReference type="EMBL" id="PQO30592.1"/>
    </source>
</evidence>
<evidence type="ECO:0000256" key="12">
    <source>
        <dbReference type="ARBA" id="ARBA00035120"/>
    </source>
</evidence>
<protein>
    <recommendedName>
        <fullName evidence="14">Fluoride-specific ion channel FluC</fullName>
    </recommendedName>
</protein>
<evidence type="ECO:0000256" key="3">
    <source>
        <dbReference type="ARBA" id="ARBA00022475"/>
    </source>
</evidence>
<evidence type="ECO:0000256" key="6">
    <source>
        <dbReference type="ARBA" id="ARBA00022723"/>
    </source>
</evidence>
<evidence type="ECO:0000256" key="4">
    <source>
        <dbReference type="ARBA" id="ARBA00022519"/>
    </source>
</evidence>
<keyword evidence="9 14" id="KW-0406">Ion transport</keyword>
<dbReference type="PANTHER" id="PTHR28259">
    <property type="entry name" value="FLUORIDE EXPORT PROTEIN 1-RELATED"/>
    <property type="match status" value="1"/>
</dbReference>
<dbReference type="RefSeq" id="WP_105354435.1">
    <property type="nucleotide sequence ID" value="NZ_PUIA01000038.1"/>
</dbReference>
<dbReference type="HAMAP" id="MF_00454">
    <property type="entry name" value="FluC"/>
    <property type="match status" value="1"/>
</dbReference>
<keyword evidence="5 14" id="KW-0812">Transmembrane</keyword>
<evidence type="ECO:0000256" key="13">
    <source>
        <dbReference type="ARBA" id="ARBA00035585"/>
    </source>
</evidence>
<evidence type="ECO:0000256" key="10">
    <source>
        <dbReference type="ARBA" id="ARBA00023136"/>
    </source>
</evidence>
<evidence type="ECO:0000256" key="11">
    <source>
        <dbReference type="ARBA" id="ARBA00023303"/>
    </source>
</evidence>
<comment type="catalytic activity">
    <reaction evidence="13">
        <text>fluoride(in) = fluoride(out)</text>
        <dbReference type="Rhea" id="RHEA:76159"/>
        <dbReference type="ChEBI" id="CHEBI:17051"/>
    </reaction>
    <physiologicalReaction direction="left-to-right" evidence="13">
        <dbReference type="Rhea" id="RHEA:76160"/>
    </physiologicalReaction>
</comment>
<dbReference type="GO" id="GO:0062054">
    <property type="term" value="F:fluoride channel activity"/>
    <property type="evidence" value="ECO:0007669"/>
    <property type="project" value="UniProtKB-UniRule"/>
</dbReference>
<dbReference type="EMBL" id="PUIA01000038">
    <property type="protein sequence ID" value="PQO30592.1"/>
    <property type="molecule type" value="Genomic_DNA"/>
</dbReference>
<proteinExistence type="inferred from homology"/>
<dbReference type="Pfam" id="PF02537">
    <property type="entry name" value="CRCB"/>
    <property type="match status" value="1"/>
</dbReference>
<feature type="transmembrane region" description="Helical" evidence="14">
    <location>
        <begin position="44"/>
        <end position="63"/>
    </location>
</feature>
<comment type="similarity">
    <text evidence="12 14">Belongs to the fluoride channel Fluc/FEX (TC 1.A.43) family.</text>
</comment>
<feature type="binding site" evidence="14">
    <location>
        <position position="85"/>
    </location>
    <ligand>
        <name>Na(+)</name>
        <dbReference type="ChEBI" id="CHEBI:29101"/>
        <note>structural</note>
    </ligand>
</feature>
<evidence type="ECO:0000256" key="9">
    <source>
        <dbReference type="ARBA" id="ARBA00023065"/>
    </source>
</evidence>
<keyword evidence="6 14" id="KW-0479">Metal-binding</keyword>
<evidence type="ECO:0000256" key="2">
    <source>
        <dbReference type="ARBA" id="ARBA00022448"/>
    </source>
</evidence>
<keyword evidence="7 14" id="KW-1133">Transmembrane helix</keyword>
<evidence type="ECO:0000313" key="16">
    <source>
        <dbReference type="Proteomes" id="UP000240009"/>
    </source>
</evidence>
<keyword evidence="8 14" id="KW-0915">Sodium</keyword>
<sequence length="137" mass="14747">MTKVILILTIALFGALGALGRVYVGSFLQGYSPEFDSVRFPIGTLAVNVLGCLVFGFLGYLGHHHEILPAFWRTVLLSGLLGSFTTFSTFGFETVLLYQDAPYGKFYLAAANVLLNVTLGVGAIVLGLQLGRLWTGN</sequence>
<dbReference type="InterPro" id="IPR003691">
    <property type="entry name" value="FluC"/>
</dbReference>
<comment type="function">
    <text evidence="14">Fluoride-specific ion channel. Important for reducing fluoride concentration in the cell, thus reducing its toxicity.</text>
</comment>
<dbReference type="GO" id="GO:0140114">
    <property type="term" value="P:cellular detoxification of fluoride"/>
    <property type="evidence" value="ECO:0007669"/>
    <property type="project" value="UniProtKB-UniRule"/>
</dbReference>
<evidence type="ECO:0000256" key="14">
    <source>
        <dbReference type="HAMAP-Rule" id="MF_00454"/>
    </source>
</evidence>
<comment type="activity regulation">
    <text evidence="14">Na(+) is not transported, but it plays an essential structural role and its presence is essential for fluoride channel function.</text>
</comment>
<keyword evidence="10 14" id="KW-0472">Membrane</keyword>
<keyword evidence="4" id="KW-0997">Cell inner membrane</keyword>
<dbReference type="GO" id="GO:0005886">
    <property type="term" value="C:plasma membrane"/>
    <property type="evidence" value="ECO:0007669"/>
    <property type="project" value="UniProtKB-SubCell"/>
</dbReference>